<dbReference type="AlphaFoldDB" id="A0A848D0G0"/>
<dbReference type="Proteomes" id="UP000561326">
    <property type="component" value="Unassembled WGS sequence"/>
</dbReference>
<reference evidence="1 2" key="1">
    <citation type="submission" date="2020-04" db="EMBL/GenBank/DDBJ databases">
        <authorList>
            <person name="Hitch T.C.A."/>
            <person name="Wylensek D."/>
            <person name="Clavel T."/>
        </authorList>
    </citation>
    <scope>NUCLEOTIDE SEQUENCE [LARGE SCALE GENOMIC DNA]</scope>
    <source>
        <strain evidence="1 2">WB01_D5_05</strain>
    </source>
</reference>
<proteinExistence type="predicted"/>
<protein>
    <submittedName>
        <fullName evidence="1">Uncharacterized protein</fullName>
    </submittedName>
</protein>
<comment type="caution">
    <text evidence="1">The sequence shown here is derived from an EMBL/GenBank/DDBJ whole genome shotgun (WGS) entry which is preliminary data.</text>
</comment>
<dbReference type="RefSeq" id="WP_168976037.1">
    <property type="nucleotide sequence ID" value="NZ_JABAGO010000042.1"/>
</dbReference>
<accession>A0A848D0G0</accession>
<dbReference type="EMBL" id="JABAGO010000042">
    <property type="protein sequence ID" value="NMF00240.1"/>
    <property type="molecule type" value="Genomic_DNA"/>
</dbReference>
<evidence type="ECO:0000313" key="2">
    <source>
        <dbReference type="Proteomes" id="UP000561326"/>
    </source>
</evidence>
<organism evidence="1 2">
    <name type="scientific">Aneurinibacillus aneurinilyticus</name>
    <name type="common">Bacillus aneurinolyticus</name>
    <dbReference type="NCBI Taxonomy" id="1391"/>
    <lineage>
        <taxon>Bacteria</taxon>
        <taxon>Bacillati</taxon>
        <taxon>Bacillota</taxon>
        <taxon>Bacilli</taxon>
        <taxon>Bacillales</taxon>
        <taxon>Paenibacillaceae</taxon>
        <taxon>Aneurinibacillus group</taxon>
        <taxon>Aneurinibacillus</taxon>
    </lineage>
</organism>
<sequence>MAAAKKEEKKLYRLKNPKTQYAEGSFTLAGEQEKELPENPSRQLLDRIEAGFIVEVK</sequence>
<evidence type="ECO:0000313" key="1">
    <source>
        <dbReference type="EMBL" id="NMF00240.1"/>
    </source>
</evidence>
<name>A0A848D0G0_ANEAE</name>
<gene>
    <name evidence="1" type="ORF">HF838_18595</name>
</gene>